<feature type="domain" description="EamA" evidence="6">
    <location>
        <begin position="199"/>
        <end position="326"/>
    </location>
</feature>
<keyword evidence="4 5" id="KW-0472">Membrane</keyword>
<evidence type="ECO:0000256" key="4">
    <source>
        <dbReference type="ARBA" id="ARBA00023136"/>
    </source>
</evidence>
<dbReference type="InterPro" id="IPR000620">
    <property type="entry name" value="EamA_dom"/>
</dbReference>
<evidence type="ECO:0000313" key="8">
    <source>
        <dbReference type="Proteomes" id="UP000831019"/>
    </source>
</evidence>
<feature type="transmembrane region" description="Helical" evidence="5">
    <location>
        <begin position="145"/>
        <end position="167"/>
    </location>
</feature>
<proteinExistence type="predicted"/>
<evidence type="ECO:0000313" key="7">
    <source>
        <dbReference type="EMBL" id="UOA13880.1"/>
    </source>
</evidence>
<evidence type="ECO:0000256" key="5">
    <source>
        <dbReference type="SAM" id="Phobius"/>
    </source>
</evidence>
<feature type="transmembrane region" description="Helical" evidence="5">
    <location>
        <begin position="198"/>
        <end position="217"/>
    </location>
</feature>
<evidence type="ECO:0000259" key="6">
    <source>
        <dbReference type="Pfam" id="PF00892"/>
    </source>
</evidence>
<evidence type="ECO:0000256" key="2">
    <source>
        <dbReference type="ARBA" id="ARBA00022692"/>
    </source>
</evidence>
<sequence length="337" mass="34587">MELPEWTTEDTEVSGIKLGASVSDSINLVITTPLDCQSRAIAGLAQTAIEAKRRAMQLFLLSALTMCAFAANSILTRMAIDWGHIDPAGFALVRVGAGAIVLAVLVALRGGRLPLLRRNRIGGALSLAVYMIGFSLAYMTLDAGLGALILFGVVQITMFTYAALAGATPTKRQITGAVAAFAGLVIVLWPDGQSSTDIIGAGLMVLAGMGWAAYTIIGRTSGDPLAATSANFLLCLPFMLILPAFAGGHFTATGMLMAALCGGVTSGLGYALWYAVLTRLDGATAAVAQLSVPIIAILAGSLLLGEPLSLTLLLATALVLGGIAWALSAKSAPTGHR</sequence>
<reference evidence="8" key="1">
    <citation type="journal article" date="2022" name="Microorganisms">
        <title>Beyond the ABCs#Discovery of Three New Plasmid Types in Rhodobacterales (RepQ, RepY, RepW).</title>
        <authorList>
            <person name="Freese H.M."/>
            <person name="Ringel V."/>
            <person name="Overmann J."/>
            <person name="Petersen J."/>
        </authorList>
    </citation>
    <scope>NUCLEOTIDE SEQUENCE [LARGE SCALE GENOMIC DNA]</scope>
    <source>
        <strain evidence="8">DSM 109990</strain>
    </source>
</reference>
<organism evidence="7 8">
    <name type="scientific">Sulfitobacter dubius</name>
    <dbReference type="NCBI Taxonomy" id="218673"/>
    <lineage>
        <taxon>Bacteria</taxon>
        <taxon>Pseudomonadati</taxon>
        <taxon>Pseudomonadota</taxon>
        <taxon>Alphaproteobacteria</taxon>
        <taxon>Rhodobacterales</taxon>
        <taxon>Roseobacteraceae</taxon>
        <taxon>Sulfitobacter</taxon>
    </lineage>
</organism>
<gene>
    <name evidence="7" type="ORF">DSM109990_00673</name>
</gene>
<feature type="transmembrane region" description="Helical" evidence="5">
    <location>
        <begin position="256"/>
        <end position="276"/>
    </location>
</feature>
<protein>
    <recommendedName>
        <fullName evidence="6">EamA domain-containing protein</fullName>
    </recommendedName>
</protein>
<keyword evidence="3 5" id="KW-1133">Transmembrane helix</keyword>
<feature type="transmembrane region" description="Helical" evidence="5">
    <location>
        <begin position="58"/>
        <end position="76"/>
    </location>
</feature>
<keyword evidence="2 5" id="KW-0812">Transmembrane</keyword>
<evidence type="ECO:0000256" key="3">
    <source>
        <dbReference type="ARBA" id="ARBA00022989"/>
    </source>
</evidence>
<dbReference type="InterPro" id="IPR037185">
    <property type="entry name" value="EmrE-like"/>
</dbReference>
<feature type="transmembrane region" description="Helical" evidence="5">
    <location>
        <begin position="120"/>
        <end position="139"/>
    </location>
</feature>
<evidence type="ECO:0000256" key="1">
    <source>
        <dbReference type="ARBA" id="ARBA00004141"/>
    </source>
</evidence>
<dbReference type="InterPro" id="IPR050638">
    <property type="entry name" value="AA-Vitamin_Transporters"/>
</dbReference>
<accession>A0ABY3ZGX2</accession>
<dbReference type="Proteomes" id="UP000831019">
    <property type="component" value="Chromosome"/>
</dbReference>
<keyword evidence="8" id="KW-1185">Reference proteome</keyword>
<dbReference type="PANTHER" id="PTHR32322">
    <property type="entry name" value="INNER MEMBRANE TRANSPORTER"/>
    <property type="match status" value="1"/>
</dbReference>
<dbReference type="SUPFAM" id="SSF103481">
    <property type="entry name" value="Multidrug resistance efflux transporter EmrE"/>
    <property type="match status" value="2"/>
</dbReference>
<feature type="transmembrane region" description="Helical" evidence="5">
    <location>
        <begin position="283"/>
        <end position="304"/>
    </location>
</feature>
<dbReference type="PANTHER" id="PTHR32322:SF9">
    <property type="entry name" value="AMINO-ACID METABOLITE EFFLUX PUMP-RELATED"/>
    <property type="match status" value="1"/>
</dbReference>
<comment type="subcellular location">
    <subcellularLocation>
        <location evidence="1">Membrane</location>
        <topology evidence="1">Multi-pass membrane protein</topology>
    </subcellularLocation>
</comment>
<name>A0ABY3ZGX2_9RHOB</name>
<feature type="transmembrane region" description="Helical" evidence="5">
    <location>
        <begin position="174"/>
        <end position="192"/>
    </location>
</feature>
<dbReference type="EMBL" id="CP085144">
    <property type="protein sequence ID" value="UOA13880.1"/>
    <property type="molecule type" value="Genomic_DNA"/>
</dbReference>
<feature type="transmembrane region" description="Helical" evidence="5">
    <location>
        <begin position="310"/>
        <end position="327"/>
    </location>
</feature>
<feature type="transmembrane region" description="Helical" evidence="5">
    <location>
        <begin position="229"/>
        <end position="250"/>
    </location>
</feature>
<feature type="transmembrane region" description="Helical" evidence="5">
    <location>
        <begin position="88"/>
        <end position="108"/>
    </location>
</feature>
<dbReference type="Pfam" id="PF00892">
    <property type="entry name" value="EamA"/>
    <property type="match status" value="1"/>
</dbReference>